<dbReference type="PANTHER" id="PTHR44329">
    <property type="entry name" value="SERINE/THREONINE-PROTEIN KINASE TNNI3K-RELATED"/>
    <property type="match status" value="1"/>
</dbReference>
<dbReference type="SUPFAM" id="SSF56112">
    <property type="entry name" value="Protein kinase-like (PK-like)"/>
    <property type="match status" value="1"/>
</dbReference>
<organism evidence="2 3">
    <name type="scientific">Ambispora gerdemannii</name>
    <dbReference type="NCBI Taxonomy" id="144530"/>
    <lineage>
        <taxon>Eukaryota</taxon>
        <taxon>Fungi</taxon>
        <taxon>Fungi incertae sedis</taxon>
        <taxon>Mucoromycota</taxon>
        <taxon>Glomeromycotina</taxon>
        <taxon>Glomeromycetes</taxon>
        <taxon>Archaeosporales</taxon>
        <taxon>Ambisporaceae</taxon>
        <taxon>Ambispora</taxon>
    </lineage>
</organism>
<dbReference type="InterPro" id="IPR011009">
    <property type="entry name" value="Kinase-like_dom_sf"/>
</dbReference>
<evidence type="ECO:0000259" key="1">
    <source>
        <dbReference type="PROSITE" id="PS50011"/>
    </source>
</evidence>
<dbReference type="CDD" id="cd21037">
    <property type="entry name" value="MLKL_NTD"/>
    <property type="match status" value="1"/>
</dbReference>
<proteinExistence type="predicted"/>
<name>A0A9N8ZME2_9GLOM</name>
<dbReference type="PROSITE" id="PS50011">
    <property type="entry name" value="PROTEIN_KINASE_DOM"/>
    <property type="match status" value="1"/>
</dbReference>
<reference evidence="2" key="1">
    <citation type="submission" date="2021-06" db="EMBL/GenBank/DDBJ databases">
        <authorList>
            <person name="Kallberg Y."/>
            <person name="Tangrot J."/>
            <person name="Rosling A."/>
        </authorList>
    </citation>
    <scope>NUCLEOTIDE SEQUENCE</scope>
    <source>
        <strain evidence="2">MT106</strain>
    </source>
</reference>
<dbReference type="EMBL" id="CAJVPL010000468">
    <property type="protein sequence ID" value="CAG8500465.1"/>
    <property type="molecule type" value="Genomic_DNA"/>
</dbReference>
<dbReference type="Gene3D" id="1.10.510.10">
    <property type="entry name" value="Transferase(Phosphotransferase) domain 1"/>
    <property type="match status" value="1"/>
</dbReference>
<gene>
    <name evidence="2" type="ORF">AGERDE_LOCUS4220</name>
</gene>
<dbReference type="AlphaFoldDB" id="A0A9N8ZME2"/>
<dbReference type="Proteomes" id="UP000789831">
    <property type="component" value="Unassembled WGS sequence"/>
</dbReference>
<dbReference type="GO" id="GO:0004674">
    <property type="term" value="F:protein serine/threonine kinase activity"/>
    <property type="evidence" value="ECO:0007669"/>
    <property type="project" value="TreeGrafter"/>
</dbReference>
<dbReference type="InterPro" id="IPR051681">
    <property type="entry name" value="Ser/Thr_Kinases-Pseudokinases"/>
</dbReference>
<evidence type="ECO:0000313" key="3">
    <source>
        <dbReference type="Proteomes" id="UP000789831"/>
    </source>
</evidence>
<protein>
    <submittedName>
        <fullName evidence="2">11105_t:CDS:1</fullName>
    </submittedName>
</protein>
<accession>A0A9N8ZME2</accession>
<sequence>MSSSSPYRDSVKNVIKISIAGAKFVPGLEAAALIVQSIVKQAETLQNNRETCKELVERVRISQEILENYKPPNDSFQEAYKKYIDILKKIENHIKQLGKPGKFSQRYRIELLRFINANKDEQLFKQFTDALTQAIDAFHLEVDVRIYNEISKQSEVLSELTNIVKGVNPRPADVRETRIDLNLITNDPLEEEVGDGRKSLVKKMFRSQPIAVRRLVDEYSRLDKIKRKKLENEQVIRKLLSDCKNIEKFHGIYIDSNCLYMATEWVENGNLCDYLQKTPNIPWNNKWRIASEIANAINFCHGANVLHHNIRAKNVLLDEHLTAKLSNFDTSRFTDQTTTTIPGLRDGLEWKAPEKIRSEVEKRKLDMKPYENERDKKIIDIKYEHPFNKQMDVYSFGMTLWEIAANGKKPFSEILDDEVENAIIAGTRPSIPVDTPPTFQNFIKEAWNDKWAHRPKIEVIAENFYINCRSLEENSQRKNCLTVPSTPHYQRLLTPEPTRKPGK</sequence>
<dbReference type="InterPro" id="IPR036537">
    <property type="entry name" value="Adaptor_Cbl_N_dom_sf"/>
</dbReference>
<dbReference type="Gene3D" id="1.20.930.20">
    <property type="entry name" value="Adaptor protein Cbl, N-terminal domain"/>
    <property type="match status" value="1"/>
</dbReference>
<dbReference type="Pfam" id="PF07714">
    <property type="entry name" value="PK_Tyr_Ser-Thr"/>
    <property type="match status" value="1"/>
</dbReference>
<dbReference type="InterPro" id="IPR000719">
    <property type="entry name" value="Prot_kinase_dom"/>
</dbReference>
<comment type="caution">
    <text evidence="2">The sequence shown here is derived from an EMBL/GenBank/DDBJ whole genome shotgun (WGS) entry which is preliminary data.</text>
</comment>
<dbReference type="InterPro" id="IPR059179">
    <property type="entry name" value="MLKL-like_MCAfunc"/>
</dbReference>
<dbReference type="GO" id="GO:0005524">
    <property type="term" value="F:ATP binding"/>
    <property type="evidence" value="ECO:0007669"/>
    <property type="project" value="InterPro"/>
</dbReference>
<dbReference type="OrthoDB" id="2314769at2759"/>
<dbReference type="GO" id="GO:0007166">
    <property type="term" value="P:cell surface receptor signaling pathway"/>
    <property type="evidence" value="ECO:0007669"/>
    <property type="project" value="InterPro"/>
</dbReference>
<dbReference type="Pfam" id="PF00069">
    <property type="entry name" value="Pkinase"/>
    <property type="match status" value="1"/>
</dbReference>
<evidence type="ECO:0000313" key="2">
    <source>
        <dbReference type="EMBL" id="CAG8500465.1"/>
    </source>
</evidence>
<dbReference type="InterPro" id="IPR001245">
    <property type="entry name" value="Ser-Thr/Tyr_kinase_cat_dom"/>
</dbReference>
<feature type="domain" description="Protein kinase" evidence="1">
    <location>
        <begin position="187"/>
        <end position="466"/>
    </location>
</feature>
<keyword evidence="3" id="KW-1185">Reference proteome</keyword>